<organism evidence="2 3">
    <name type="scientific">Cuscuta campestris</name>
    <dbReference type="NCBI Taxonomy" id="132261"/>
    <lineage>
        <taxon>Eukaryota</taxon>
        <taxon>Viridiplantae</taxon>
        <taxon>Streptophyta</taxon>
        <taxon>Embryophyta</taxon>
        <taxon>Tracheophyta</taxon>
        <taxon>Spermatophyta</taxon>
        <taxon>Magnoliopsida</taxon>
        <taxon>eudicotyledons</taxon>
        <taxon>Gunneridae</taxon>
        <taxon>Pentapetalae</taxon>
        <taxon>asterids</taxon>
        <taxon>lamiids</taxon>
        <taxon>Solanales</taxon>
        <taxon>Convolvulaceae</taxon>
        <taxon>Cuscuteae</taxon>
        <taxon>Cuscuta</taxon>
        <taxon>Cuscuta subgen. Grammica</taxon>
        <taxon>Cuscuta sect. Cleistogrammica</taxon>
    </lineage>
</organism>
<proteinExistence type="predicted"/>
<feature type="region of interest" description="Disordered" evidence="1">
    <location>
        <begin position="89"/>
        <end position="131"/>
    </location>
</feature>
<protein>
    <submittedName>
        <fullName evidence="2">Uncharacterized protein</fullName>
    </submittedName>
</protein>
<feature type="compositionally biased region" description="Acidic residues" evidence="1">
    <location>
        <begin position="104"/>
        <end position="119"/>
    </location>
</feature>
<dbReference type="AlphaFoldDB" id="A0A484L0H9"/>
<reference evidence="2 3" key="1">
    <citation type="submission" date="2018-04" db="EMBL/GenBank/DDBJ databases">
        <authorList>
            <person name="Vogel A."/>
        </authorList>
    </citation>
    <scope>NUCLEOTIDE SEQUENCE [LARGE SCALE GENOMIC DNA]</scope>
</reference>
<dbReference type="Proteomes" id="UP000595140">
    <property type="component" value="Unassembled WGS sequence"/>
</dbReference>
<keyword evidence="3" id="KW-1185">Reference proteome</keyword>
<accession>A0A484L0H9</accession>
<feature type="compositionally biased region" description="Basic and acidic residues" evidence="1">
    <location>
        <begin position="120"/>
        <end position="131"/>
    </location>
</feature>
<sequence>MRLILVEYFEETTGITGIKPIIKCCKSVQGKVWLLCEVILRLEITQHLPATPELGKHIFIQSGGNSKPLRGIGYVASEEHVFFEPVLIEEDEEDVSPKEKGSDTDEEEMLEFIEEDEEDVNPRRRADEGSQ</sequence>
<name>A0A484L0H9_9ASTE</name>
<gene>
    <name evidence="2" type="ORF">CCAM_LOCUS11202</name>
</gene>
<evidence type="ECO:0000313" key="2">
    <source>
        <dbReference type="EMBL" id="VFQ69426.1"/>
    </source>
</evidence>
<dbReference type="EMBL" id="OOIL02000780">
    <property type="protein sequence ID" value="VFQ69426.1"/>
    <property type="molecule type" value="Genomic_DNA"/>
</dbReference>
<evidence type="ECO:0000256" key="1">
    <source>
        <dbReference type="SAM" id="MobiDB-lite"/>
    </source>
</evidence>
<evidence type="ECO:0000313" key="3">
    <source>
        <dbReference type="Proteomes" id="UP000595140"/>
    </source>
</evidence>